<evidence type="ECO:0000259" key="1">
    <source>
        <dbReference type="PROSITE" id="PS50042"/>
    </source>
</evidence>
<keyword evidence="3" id="KW-1185">Reference proteome</keyword>
<accession>L9ZQD9</accession>
<dbReference type="SUPFAM" id="SSF51182">
    <property type="entry name" value="RmlC-like cupins"/>
    <property type="match status" value="1"/>
</dbReference>
<evidence type="ECO:0000313" key="3">
    <source>
        <dbReference type="Proteomes" id="UP000011519"/>
    </source>
</evidence>
<dbReference type="RefSeq" id="WP_006654887.1">
    <property type="nucleotide sequence ID" value="NZ_AOIM01000042.1"/>
</dbReference>
<organism evidence="2 3">
    <name type="scientific">Natrialba hulunbeirensis JCM 10989</name>
    <dbReference type="NCBI Taxonomy" id="1227493"/>
    <lineage>
        <taxon>Archaea</taxon>
        <taxon>Methanobacteriati</taxon>
        <taxon>Methanobacteriota</taxon>
        <taxon>Stenosarchaea group</taxon>
        <taxon>Halobacteria</taxon>
        <taxon>Halobacteriales</taxon>
        <taxon>Natrialbaceae</taxon>
        <taxon>Natrialba</taxon>
    </lineage>
</organism>
<gene>
    <name evidence="2" type="ORF">C483_18828</name>
</gene>
<dbReference type="Pfam" id="PF07883">
    <property type="entry name" value="Cupin_2"/>
    <property type="match status" value="1"/>
</dbReference>
<dbReference type="PATRIC" id="fig|1227493.4.peg.3789"/>
<dbReference type="Gene3D" id="2.60.120.10">
    <property type="entry name" value="Jelly Rolls"/>
    <property type="match status" value="1"/>
</dbReference>
<dbReference type="EMBL" id="AOIM01000042">
    <property type="protein sequence ID" value="ELY87373.1"/>
    <property type="molecule type" value="Genomic_DNA"/>
</dbReference>
<dbReference type="Proteomes" id="UP000011519">
    <property type="component" value="Unassembled WGS sequence"/>
</dbReference>
<evidence type="ECO:0000313" key="2">
    <source>
        <dbReference type="EMBL" id="ELY87373.1"/>
    </source>
</evidence>
<dbReference type="InterPro" id="IPR013096">
    <property type="entry name" value="Cupin_2"/>
</dbReference>
<dbReference type="AlphaFoldDB" id="L9ZQD9"/>
<dbReference type="InterPro" id="IPR000595">
    <property type="entry name" value="cNMP-bd_dom"/>
</dbReference>
<protein>
    <submittedName>
        <fullName evidence="2">Cyclic nucleotide-binding protein</fullName>
    </submittedName>
</protein>
<dbReference type="InterPro" id="IPR014710">
    <property type="entry name" value="RmlC-like_jellyroll"/>
</dbReference>
<proteinExistence type="predicted"/>
<dbReference type="CDD" id="cd02208">
    <property type="entry name" value="cupin_RmlC-like"/>
    <property type="match status" value="1"/>
</dbReference>
<reference evidence="2 3" key="1">
    <citation type="journal article" date="2014" name="PLoS Genet.">
        <title>Phylogenetically driven sequencing of extremely halophilic archaea reveals strategies for static and dynamic osmo-response.</title>
        <authorList>
            <person name="Becker E.A."/>
            <person name="Seitzer P.M."/>
            <person name="Tritt A."/>
            <person name="Larsen D."/>
            <person name="Krusor M."/>
            <person name="Yao A.I."/>
            <person name="Wu D."/>
            <person name="Madern D."/>
            <person name="Eisen J.A."/>
            <person name="Darling A.E."/>
            <person name="Facciotti M.T."/>
        </authorList>
    </citation>
    <scope>NUCLEOTIDE SEQUENCE [LARGE SCALE GENOMIC DNA]</scope>
    <source>
        <strain evidence="2 3">JCM 10989</strain>
    </source>
</reference>
<feature type="domain" description="Cyclic nucleotide-binding" evidence="1">
    <location>
        <begin position="42"/>
        <end position="82"/>
    </location>
</feature>
<dbReference type="PROSITE" id="PS50042">
    <property type="entry name" value="CNMP_BINDING_3"/>
    <property type="match status" value="1"/>
</dbReference>
<dbReference type="InterPro" id="IPR011051">
    <property type="entry name" value="RmlC_Cupin_sf"/>
</dbReference>
<dbReference type="OrthoDB" id="82049at2157"/>
<comment type="caution">
    <text evidence="2">The sequence shown here is derived from an EMBL/GenBank/DDBJ whole genome shotgun (WGS) entry which is preliminary data.</text>
</comment>
<name>L9ZQD9_9EURY</name>
<sequence length="129" mass="14632">MSLYSLADLDSIDPREIEGIAPTLLPIGPALESEQLRPNVWHYERGEENTYHRQEQQEEFYLVLEGTVDVTVERDGERDVVTLTKHECMVVPPESWRQIEAVEESRMLVVGAPNVADDAVLKDASEPRS</sequence>